<evidence type="ECO:0000313" key="1">
    <source>
        <dbReference type="EMBL" id="MBW99238.1"/>
    </source>
</evidence>
<name>A0A2P2K0M4_RHIMU</name>
<dbReference type="AlphaFoldDB" id="A0A2P2K0M4"/>
<sequence>MKIPKIKNTTRYKKNSSLMDISIFSKDRAAILISNSLWSKGDMARDHELLSSFSHFP</sequence>
<accession>A0A2P2K0M4</accession>
<protein>
    <submittedName>
        <fullName evidence="1">Uncharacterized protein LOC8283377</fullName>
    </submittedName>
</protein>
<reference evidence="1" key="1">
    <citation type="submission" date="2018-02" db="EMBL/GenBank/DDBJ databases">
        <title>Rhizophora mucronata_Transcriptome.</title>
        <authorList>
            <person name="Meera S.P."/>
            <person name="Sreeshan A."/>
            <person name="Augustine A."/>
        </authorList>
    </citation>
    <scope>NUCLEOTIDE SEQUENCE</scope>
    <source>
        <tissue evidence="1">Leaf</tissue>
    </source>
</reference>
<proteinExistence type="predicted"/>
<organism evidence="1">
    <name type="scientific">Rhizophora mucronata</name>
    <name type="common">Asiatic mangrove</name>
    <dbReference type="NCBI Taxonomy" id="61149"/>
    <lineage>
        <taxon>Eukaryota</taxon>
        <taxon>Viridiplantae</taxon>
        <taxon>Streptophyta</taxon>
        <taxon>Embryophyta</taxon>
        <taxon>Tracheophyta</taxon>
        <taxon>Spermatophyta</taxon>
        <taxon>Magnoliopsida</taxon>
        <taxon>eudicotyledons</taxon>
        <taxon>Gunneridae</taxon>
        <taxon>Pentapetalae</taxon>
        <taxon>rosids</taxon>
        <taxon>fabids</taxon>
        <taxon>Malpighiales</taxon>
        <taxon>Rhizophoraceae</taxon>
        <taxon>Rhizophora</taxon>
    </lineage>
</organism>
<dbReference type="EMBL" id="GGEC01018755">
    <property type="protein sequence ID" value="MBW99238.1"/>
    <property type="molecule type" value="Transcribed_RNA"/>
</dbReference>